<dbReference type="Proteomes" id="UP001231924">
    <property type="component" value="Unassembled WGS sequence"/>
</dbReference>
<evidence type="ECO:0000256" key="1">
    <source>
        <dbReference type="SAM" id="Phobius"/>
    </source>
</evidence>
<dbReference type="RefSeq" id="WP_286051881.1">
    <property type="nucleotide sequence ID" value="NZ_JASVWF010000001.1"/>
</dbReference>
<dbReference type="EMBL" id="JASVWF010000001">
    <property type="protein sequence ID" value="MDL5155775.1"/>
    <property type="molecule type" value="Genomic_DNA"/>
</dbReference>
<keyword evidence="1" id="KW-1133">Transmembrane helix</keyword>
<proteinExistence type="predicted"/>
<evidence type="ECO:0000313" key="3">
    <source>
        <dbReference type="Proteomes" id="UP001231924"/>
    </source>
</evidence>
<accession>A0ABT7M521</accession>
<protein>
    <submittedName>
        <fullName evidence="2">Uncharacterized protein</fullName>
    </submittedName>
</protein>
<reference evidence="2 3" key="1">
    <citation type="submission" date="2023-06" db="EMBL/GenBank/DDBJ databases">
        <title>Actinomycetospora Odt1-22.</title>
        <authorList>
            <person name="Supong K."/>
        </authorList>
    </citation>
    <scope>NUCLEOTIDE SEQUENCE [LARGE SCALE GENOMIC DNA]</scope>
    <source>
        <strain evidence="2 3">Odt1-22</strain>
    </source>
</reference>
<keyword evidence="1" id="KW-0472">Membrane</keyword>
<evidence type="ECO:0000313" key="2">
    <source>
        <dbReference type="EMBL" id="MDL5155775.1"/>
    </source>
</evidence>
<gene>
    <name evidence="2" type="ORF">QRT03_07405</name>
</gene>
<name>A0ABT7M521_9PSEU</name>
<comment type="caution">
    <text evidence="2">The sequence shown here is derived from an EMBL/GenBank/DDBJ whole genome shotgun (WGS) entry which is preliminary data.</text>
</comment>
<keyword evidence="3" id="KW-1185">Reference proteome</keyword>
<sequence>MNAIDDGPTVRVAPDPDERHRRHRLGIVLTAGIGAVVLMAVVATVVALTGSGRPPQDPIGDPRTADPCAPLAASTFGAAATIFGDFRLPQQCAAVIGPVAGTIEESGAIVTAQLAEVSSHAARPLRTLGDLVVVRGTDDAACERLVVLPDGRAVDLAATGPQPCALVEPAVDGALAALQAGLPRRAPEPPEALTHRSACALVDPRVLGLDPRAAVHGWADWGCRWGDPRGVAVQAAIYRTGGLGPATEPDGRTVVVPNSDNGLANGCTAAIPHRAYRAPSGGMVTESLQITVSSPDDPAGACDAARRLAAGAGR</sequence>
<keyword evidence="1" id="KW-0812">Transmembrane</keyword>
<organism evidence="2 3">
    <name type="scientific">Actinomycetospora termitidis</name>
    <dbReference type="NCBI Taxonomy" id="3053470"/>
    <lineage>
        <taxon>Bacteria</taxon>
        <taxon>Bacillati</taxon>
        <taxon>Actinomycetota</taxon>
        <taxon>Actinomycetes</taxon>
        <taxon>Pseudonocardiales</taxon>
        <taxon>Pseudonocardiaceae</taxon>
        <taxon>Actinomycetospora</taxon>
    </lineage>
</organism>
<feature type="transmembrane region" description="Helical" evidence="1">
    <location>
        <begin position="25"/>
        <end position="48"/>
    </location>
</feature>